<sequence>MAILPKDYLSINDVADYFNHLGYEYDLSISRDRYRLNKDIYDLIMQNKISAVFYFFDGSNFNAAYYYVKHDDAYKLLIQNDAYIDVIFYDRVYRYDNGMKPDLSKDGKYIINKSHYINFEDIYIAKVELDKLLKIDTTQDAEKSQQLIDQLENELAQVKAQLDDQQQAPQRTRAQTDETNTDKKLIAMLAILLAKQSNTFRIGDRPNATQINEQVLNLTMQIVDELGMNENDTLGLKANTDKISKAVQAYADMFKLSKD</sequence>
<name>A0A839TDA3_9GAMM</name>
<keyword evidence="3" id="KW-1185">Reference proteome</keyword>
<dbReference type="EMBL" id="JACHXL010000004">
    <property type="protein sequence ID" value="MBB3107347.1"/>
    <property type="molecule type" value="Genomic_DNA"/>
</dbReference>
<accession>A0A839TDA3</accession>
<dbReference type="Proteomes" id="UP000588111">
    <property type="component" value="Unassembled WGS sequence"/>
</dbReference>
<gene>
    <name evidence="2" type="ORF">FHS24_001872</name>
</gene>
<reference evidence="2 3" key="1">
    <citation type="submission" date="2020-08" db="EMBL/GenBank/DDBJ databases">
        <title>Genomic Encyclopedia of Type Strains, Phase III (KMG-III): the genomes of soil and plant-associated and newly described type strains.</title>
        <authorList>
            <person name="Whitman W."/>
        </authorList>
    </citation>
    <scope>NUCLEOTIDE SEQUENCE [LARGE SCALE GENOMIC DNA]</scope>
    <source>
        <strain evidence="2 3">CECT 5885</strain>
    </source>
</reference>
<evidence type="ECO:0000313" key="3">
    <source>
        <dbReference type="Proteomes" id="UP000588111"/>
    </source>
</evidence>
<dbReference type="AlphaFoldDB" id="A0A839TDA3"/>
<feature type="coiled-coil region" evidence="1">
    <location>
        <begin position="134"/>
        <end position="168"/>
    </location>
</feature>
<evidence type="ECO:0000313" key="2">
    <source>
        <dbReference type="EMBL" id="MBB3107347.1"/>
    </source>
</evidence>
<protein>
    <submittedName>
        <fullName evidence="2">Archaellum component FlaC</fullName>
    </submittedName>
</protein>
<comment type="caution">
    <text evidence="2">The sequence shown here is derived from an EMBL/GenBank/DDBJ whole genome shotgun (WGS) entry which is preliminary data.</text>
</comment>
<proteinExistence type="predicted"/>
<keyword evidence="1" id="KW-0175">Coiled coil</keyword>
<dbReference type="RefSeq" id="WP_183620860.1">
    <property type="nucleotide sequence ID" value="NZ_CAJHAH010000005.1"/>
</dbReference>
<organism evidence="2 3">
    <name type="scientific">Psychrobacter luti</name>
    <dbReference type="NCBI Taxonomy" id="198481"/>
    <lineage>
        <taxon>Bacteria</taxon>
        <taxon>Pseudomonadati</taxon>
        <taxon>Pseudomonadota</taxon>
        <taxon>Gammaproteobacteria</taxon>
        <taxon>Moraxellales</taxon>
        <taxon>Moraxellaceae</taxon>
        <taxon>Psychrobacter</taxon>
    </lineage>
</organism>
<evidence type="ECO:0000256" key="1">
    <source>
        <dbReference type="SAM" id="Coils"/>
    </source>
</evidence>